<gene>
    <name evidence="1" type="ORF">CYMTET_5818</name>
    <name evidence="2" type="ORF">CYMTET_5881</name>
</gene>
<proteinExistence type="predicted"/>
<dbReference type="AlphaFoldDB" id="A0AAE0LIM8"/>
<protein>
    <recommendedName>
        <fullName evidence="4">Conjugal transfer protein TraD</fullName>
    </recommendedName>
</protein>
<accession>A0AAE0LIM8</accession>
<comment type="caution">
    <text evidence="1">The sequence shown here is derived from an EMBL/GenBank/DDBJ whole genome shotgun (WGS) entry which is preliminary data.</text>
</comment>
<dbReference type="InterPro" id="IPR009444">
    <property type="entry name" value="Conjugal_tfr_TraD_a-type"/>
</dbReference>
<organism evidence="1 3">
    <name type="scientific">Cymbomonas tetramitiformis</name>
    <dbReference type="NCBI Taxonomy" id="36881"/>
    <lineage>
        <taxon>Eukaryota</taxon>
        <taxon>Viridiplantae</taxon>
        <taxon>Chlorophyta</taxon>
        <taxon>Pyramimonadophyceae</taxon>
        <taxon>Pyramimonadales</taxon>
        <taxon>Pyramimonadaceae</taxon>
        <taxon>Cymbomonas</taxon>
    </lineage>
</organism>
<evidence type="ECO:0008006" key="4">
    <source>
        <dbReference type="Google" id="ProtNLM"/>
    </source>
</evidence>
<dbReference type="EMBL" id="LGRX02001216">
    <property type="protein sequence ID" value="KAK3286592.1"/>
    <property type="molecule type" value="Genomic_DNA"/>
</dbReference>
<evidence type="ECO:0000313" key="1">
    <source>
        <dbReference type="EMBL" id="KAK3286592.1"/>
    </source>
</evidence>
<reference evidence="1" key="2">
    <citation type="submission" date="2023-06" db="EMBL/GenBank/DDBJ databases">
        <title>Long-read-based genome assembly of the green algal bacterivore Cymbomonas tetramitiformis.</title>
        <authorList>
            <person name="Gyaltshen Y."/>
            <person name="Rozenberg A."/>
            <person name="Paasch A."/>
            <person name="Burns J.A."/>
            <person name="Warring S."/>
            <person name="Larson R."/>
            <person name="Maurer-Alcala X."/>
            <person name="Dacks J."/>
            <person name="Kim E."/>
        </authorList>
    </citation>
    <scope>NUCLEOTIDE SEQUENCE</scope>
    <source>
        <strain evidence="1">PLY_AMNH</strain>
    </source>
</reference>
<evidence type="ECO:0000313" key="3">
    <source>
        <dbReference type="Proteomes" id="UP001190700"/>
    </source>
</evidence>
<sequence>MERAADTRHKIQLGGLVIKAGLDDLASNELLGALLEIRDIIDSPDADQNLRRFMRRGRSVFEEDEKRRERKQPVKGDFE</sequence>
<reference evidence="1 3" key="1">
    <citation type="journal article" date="2015" name="Genome Biol. Evol.">
        <title>Comparative Genomics of a Bacterivorous Green Alga Reveals Evolutionary Causalities and Consequences of Phago-Mixotrophic Mode of Nutrition.</title>
        <authorList>
            <person name="Burns J.A."/>
            <person name="Paasch A."/>
            <person name="Narechania A."/>
            <person name="Kim E."/>
        </authorList>
    </citation>
    <scope>NUCLEOTIDE SEQUENCE [LARGE SCALE GENOMIC DNA]</scope>
    <source>
        <strain evidence="1">PLY_AMNH</strain>
    </source>
</reference>
<name>A0AAE0LIM8_9CHLO</name>
<dbReference type="EMBL" id="LGRX02001216">
    <property type="protein sequence ID" value="KAK3286655.1"/>
    <property type="molecule type" value="Genomic_DNA"/>
</dbReference>
<keyword evidence="3" id="KW-1185">Reference proteome</keyword>
<dbReference type="Proteomes" id="UP001190700">
    <property type="component" value="Unassembled WGS sequence"/>
</dbReference>
<dbReference type="Pfam" id="PF06412">
    <property type="entry name" value="TraD"/>
    <property type="match status" value="1"/>
</dbReference>
<evidence type="ECO:0000313" key="2">
    <source>
        <dbReference type="EMBL" id="KAK3286655.1"/>
    </source>
</evidence>